<evidence type="ECO:0000259" key="6">
    <source>
        <dbReference type="Pfam" id="PF18564"/>
    </source>
</evidence>
<name>A0AAU9J336_9CILI</name>
<feature type="domain" description="Glycoside hydrolase family 5" evidence="5">
    <location>
        <begin position="60"/>
        <end position="119"/>
    </location>
</feature>
<dbReference type="Pfam" id="PF00150">
    <property type="entry name" value="Cellulase"/>
    <property type="match status" value="2"/>
</dbReference>
<evidence type="ECO:0000256" key="2">
    <source>
        <dbReference type="ARBA" id="ARBA00022801"/>
    </source>
</evidence>
<comment type="caution">
    <text evidence="7">The sequence shown here is derived from an EMBL/GenBank/DDBJ whole genome shotgun (WGS) entry which is preliminary data.</text>
</comment>
<dbReference type="AlphaFoldDB" id="A0AAU9J336"/>
<evidence type="ECO:0000256" key="3">
    <source>
        <dbReference type="ARBA" id="ARBA00023295"/>
    </source>
</evidence>
<comment type="similarity">
    <text evidence="1 4">Belongs to the glycosyl hydrolase 5 (cellulase A) family.</text>
</comment>
<dbReference type="SUPFAM" id="SSF51445">
    <property type="entry name" value="(Trans)glycosidases"/>
    <property type="match status" value="1"/>
</dbReference>
<dbReference type="PANTHER" id="PTHR31308:SF3">
    <property type="entry name" value="ENDOGLYCOCERAMIDASE"/>
    <property type="match status" value="1"/>
</dbReference>
<accession>A0AAU9J336</accession>
<dbReference type="EMBL" id="CAJZBQ010000024">
    <property type="protein sequence ID" value="CAG9320146.1"/>
    <property type="molecule type" value="Genomic_DNA"/>
</dbReference>
<reference evidence="7" key="1">
    <citation type="submission" date="2021-09" db="EMBL/GenBank/DDBJ databases">
        <authorList>
            <consortium name="AG Swart"/>
            <person name="Singh M."/>
            <person name="Singh A."/>
            <person name="Seah K."/>
            <person name="Emmerich C."/>
        </authorList>
    </citation>
    <scope>NUCLEOTIDE SEQUENCE</scope>
    <source>
        <strain evidence="7">ATCC30299</strain>
    </source>
</reference>
<keyword evidence="3 4" id="KW-0326">Glycosidase</keyword>
<dbReference type="InterPro" id="IPR041036">
    <property type="entry name" value="GH5_C"/>
</dbReference>
<dbReference type="Pfam" id="PF18564">
    <property type="entry name" value="Glyco_hydro_5_C"/>
    <property type="match status" value="1"/>
</dbReference>
<evidence type="ECO:0008006" key="9">
    <source>
        <dbReference type="Google" id="ProtNLM"/>
    </source>
</evidence>
<dbReference type="PANTHER" id="PTHR31308">
    <property type="match status" value="1"/>
</dbReference>
<evidence type="ECO:0000256" key="4">
    <source>
        <dbReference type="RuleBase" id="RU361153"/>
    </source>
</evidence>
<feature type="domain" description="Glycoside hydrolase family 5" evidence="5">
    <location>
        <begin position="195"/>
        <end position="403"/>
    </location>
</feature>
<evidence type="ECO:0000313" key="7">
    <source>
        <dbReference type="EMBL" id="CAG9320146.1"/>
    </source>
</evidence>
<dbReference type="GO" id="GO:0016042">
    <property type="term" value="P:lipid catabolic process"/>
    <property type="evidence" value="ECO:0007669"/>
    <property type="project" value="UniProtKB-ARBA"/>
</dbReference>
<dbReference type="GO" id="GO:0000272">
    <property type="term" value="P:polysaccharide catabolic process"/>
    <property type="evidence" value="ECO:0007669"/>
    <property type="project" value="InterPro"/>
</dbReference>
<organism evidence="7 8">
    <name type="scientific">Blepharisma stoltei</name>
    <dbReference type="NCBI Taxonomy" id="1481888"/>
    <lineage>
        <taxon>Eukaryota</taxon>
        <taxon>Sar</taxon>
        <taxon>Alveolata</taxon>
        <taxon>Ciliophora</taxon>
        <taxon>Postciliodesmatophora</taxon>
        <taxon>Heterotrichea</taxon>
        <taxon>Heterotrichida</taxon>
        <taxon>Blepharismidae</taxon>
        <taxon>Blepharisma</taxon>
    </lineage>
</organism>
<proteinExistence type="inferred from homology"/>
<protein>
    <recommendedName>
        <fullName evidence="9">Endoglycoceramidase</fullName>
    </recommendedName>
</protein>
<dbReference type="GO" id="GO:0004553">
    <property type="term" value="F:hydrolase activity, hydrolyzing O-glycosyl compounds"/>
    <property type="evidence" value="ECO:0007669"/>
    <property type="project" value="InterPro"/>
</dbReference>
<dbReference type="Gene3D" id="3.20.20.80">
    <property type="entry name" value="Glycosidases"/>
    <property type="match status" value="1"/>
</dbReference>
<dbReference type="InterPro" id="IPR001547">
    <property type="entry name" value="Glyco_hydro_5"/>
</dbReference>
<evidence type="ECO:0000313" key="8">
    <source>
        <dbReference type="Proteomes" id="UP001162131"/>
    </source>
</evidence>
<keyword evidence="8" id="KW-1185">Reference proteome</keyword>
<dbReference type="InterPro" id="IPR052066">
    <property type="entry name" value="Glycosphingolipid_Hydrolases"/>
</dbReference>
<evidence type="ECO:0000259" key="5">
    <source>
        <dbReference type="Pfam" id="PF00150"/>
    </source>
</evidence>
<evidence type="ECO:0000256" key="1">
    <source>
        <dbReference type="ARBA" id="ARBA00005641"/>
    </source>
</evidence>
<sequence length="529" mass="58529">MLSLILLLGFTQAIHMNTTTRMFEDDSGRTIIFHGVNVVVKAPPYIPITSSFDPQMSLCAQDIQNLQNWGFNFVRLGVMWQAVETSPGSYNMTYLQQVNTLVNQLGAAGISVLVDAHQDLFARKICGEGVPDFYAQNLSDSCGELSPVYEGFGACTPLSKFNLTYNANGDPLISDCLTHDFPRYYTTPEAADAFQRLYKNINGLQDKFLAFWNTVSSFFANNPFIVGYDPFNEPLAADMYSNPDYMVPGNFDREVLQYLWQKVNVTVRKNDLRKILFFEAVQSDVLPALGGLIFNVGFNETPGGVNFNNAQVLNDHTYCCAVNFNPCVQNGGDPPLSEAKHCERIHNDRVKVRSQDAEKLGVGLIFTEFGACSNSDACVAEITSVTNACDKYLVGWSYWQFKGYGDYTTAGSTVEGFYDGSGNLETNKLKALQRTYAQAYQGVPTKLFFIPSTGYFSTSYDLSPNVNAPTVVFLNQAMVYPNGYDISISNTLNLQPVVTTKGNFINILYTNPVSSRTTIVITAKSAVEA</sequence>
<dbReference type="Gene3D" id="2.60.40.1180">
    <property type="entry name" value="Golgi alpha-mannosidase II"/>
    <property type="match status" value="1"/>
</dbReference>
<gene>
    <name evidence="7" type="ORF">BSTOLATCC_MIC25381</name>
</gene>
<dbReference type="InterPro" id="IPR013780">
    <property type="entry name" value="Glyco_hydro_b"/>
</dbReference>
<keyword evidence="2 4" id="KW-0378">Hydrolase</keyword>
<dbReference type="GO" id="GO:1901136">
    <property type="term" value="P:carbohydrate derivative catabolic process"/>
    <property type="evidence" value="ECO:0007669"/>
    <property type="project" value="UniProtKB-ARBA"/>
</dbReference>
<feature type="domain" description="Glycoside hydrolase family 5 C-terminal" evidence="6">
    <location>
        <begin position="434"/>
        <end position="509"/>
    </location>
</feature>
<dbReference type="Proteomes" id="UP001162131">
    <property type="component" value="Unassembled WGS sequence"/>
</dbReference>
<dbReference type="InterPro" id="IPR017853">
    <property type="entry name" value="GH"/>
</dbReference>